<dbReference type="Pfam" id="PF00270">
    <property type="entry name" value="DEAD"/>
    <property type="match status" value="1"/>
</dbReference>
<keyword evidence="2" id="KW-0690">Ribosome biogenesis</keyword>
<organism evidence="15">
    <name type="scientific">Phaffia rhodozyma</name>
    <name type="common">Yeast</name>
    <name type="synonym">Xanthophyllomyces dendrorhous</name>
    <dbReference type="NCBI Taxonomy" id="264483"/>
    <lineage>
        <taxon>Eukaryota</taxon>
        <taxon>Fungi</taxon>
        <taxon>Dikarya</taxon>
        <taxon>Basidiomycota</taxon>
        <taxon>Agaricomycotina</taxon>
        <taxon>Tremellomycetes</taxon>
        <taxon>Cystofilobasidiales</taxon>
        <taxon>Mrakiaceae</taxon>
        <taxon>Phaffia</taxon>
    </lineage>
</organism>
<evidence type="ECO:0000256" key="11">
    <source>
        <dbReference type="SAM" id="MobiDB-lite"/>
    </source>
</evidence>
<evidence type="ECO:0000256" key="1">
    <source>
        <dbReference type="ARBA" id="ARBA00004123"/>
    </source>
</evidence>
<dbReference type="InterPro" id="IPR011545">
    <property type="entry name" value="DEAD/DEAH_box_helicase_dom"/>
</dbReference>
<reference evidence="15" key="1">
    <citation type="submission" date="2014-08" db="EMBL/GenBank/DDBJ databases">
        <authorList>
            <person name="Sharma Rahul"/>
            <person name="Thines Marco"/>
        </authorList>
    </citation>
    <scope>NUCLEOTIDE SEQUENCE</scope>
</reference>
<dbReference type="GO" id="GO:0003723">
    <property type="term" value="F:RNA binding"/>
    <property type="evidence" value="ECO:0007669"/>
    <property type="project" value="UniProtKB-KW"/>
</dbReference>
<dbReference type="PROSITE" id="PS51194">
    <property type="entry name" value="HELICASE_CTER"/>
    <property type="match status" value="1"/>
</dbReference>
<dbReference type="SMART" id="SM00490">
    <property type="entry name" value="HELICc"/>
    <property type="match status" value="1"/>
</dbReference>
<proteinExistence type="inferred from homology"/>
<dbReference type="InterPro" id="IPR001650">
    <property type="entry name" value="Helicase_C-like"/>
</dbReference>
<dbReference type="CDD" id="cd18787">
    <property type="entry name" value="SF2_C_DEAD"/>
    <property type="match status" value="1"/>
</dbReference>
<dbReference type="GO" id="GO:0005524">
    <property type="term" value="F:ATP binding"/>
    <property type="evidence" value="ECO:0007669"/>
    <property type="project" value="UniProtKB-KW"/>
</dbReference>
<dbReference type="GO" id="GO:0003724">
    <property type="term" value="F:RNA helicase activity"/>
    <property type="evidence" value="ECO:0007669"/>
    <property type="project" value="InterPro"/>
</dbReference>
<dbReference type="GO" id="GO:0042254">
    <property type="term" value="P:ribosome biogenesis"/>
    <property type="evidence" value="ECO:0007669"/>
    <property type="project" value="UniProtKB-KW"/>
</dbReference>
<keyword evidence="3 10" id="KW-0547">Nucleotide-binding</keyword>
<evidence type="ECO:0000256" key="4">
    <source>
        <dbReference type="ARBA" id="ARBA00022801"/>
    </source>
</evidence>
<feature type="compositionally biased region" description="Low complexity" evidence="11">
    <location>
        <begin position="1"/>
        <end position="11"/>
    </location>
</feature>
<evidence type="ECO:0000313" key="15">
    <source>
        <dbReference type="EMBL" id="CED84413.1"/>
    </source>
</evidence>
<feature type="region of interest" description="Disordered" evidence="11">
    <location>
        <begin position="427"/>
        <end position="478"/>
    </location>
</feature>
<dbReference type="PROSITE" id="PS51195">
    <property type="entry name" value="Q_MOTIF"/>
    <property type="match status" value="1"/>
</dbReference>
<dbReference type="SUPFAM" id="SSF52540">
    <property type="entry name" value="P-loop containing nucleoside triphosphate hydrolases"/>
    <property type="match status" value="1"/>
</dbReference>
<evidence type="ECO:0000256" key="7">
    <source>
        <dbReference type="ARBA" id="ARBA00022884"/>
    </source>
</evidence>
<sequence length="478" mass="51926">MPSPEEASSLTSPPPPSVLTETSSTDPSSVPASFADLGLVDSLCESCSALGFKAPTEIQKQSIPLALQGKDLIGLAQTGSGKTAAFSLPILQAWLKDPKPMFALVLAPTRELAHQIANDIENLGKAQNVKAAVILGGEPMMTQAIALAKGPHFIVATPGRLVDHIESTTGFVKSSAGRPSLQDVKYLVLDEADRLLDMDFGPSITEILKHIPRKRQTFLFSATKTVKVDALKRASLSNPVSVNVVAKYSTPATLRQQYVSSPATEKDVHLVYLASQFPDESTIIFTTKVTEAQRLTFMLKELGFPVVSLHGQMAQPDREVALKSFKKGRKRILIATDLAGRGLDMTTAVDLVINFSLPQTPNDYIHRVGRTARAGRTGRSITVLTEFDIQDLKSIESATGVRMDEFKVDEPTVGLLKERVGEASRISAREMRELEKKNSRGKRKRMDGKGKDEADRDDDVKQAGIPTRVSGVGKKTKR</sequence>
<evidence type="ECO:0000256" key="2">
    <source>
        <dbReference type="ARBA" id="ARBA00022517"/>
    </source>
</evidence>
<feature type="domain" description="Helicase ATP-binding" evidence="12">
    <location>
        <begin position="63"/>
        <end position="242"/>
    </location>
</feature>
<dbReference type="GO" id="GO:0016787">
    <property type="term" value="F:hydrolase activity"/>
    <property type="evidence" value="ECO:0007669"/>
    <property type="project" value="UniProtKB-KW"/>
</dbReference>
<dbReference type="PANTHER" id="PTHR47959">
    <property type="entry name" value="ATP-DEPENDENT RNA HELICASE RHLE-RELATED"/>
    <property type="match status" value="1"/>
</dbReference>
<dbReference type="PROSITE" id="PS51192">
    <property type="entry name" value="HELICASE_ATP_BIND_1"/>
    <property type="match status" value="1"/>
</dbReference>
<evidence type="ECO:0000256" key="5">
    <source>
        <dbReference type="ARBA" id="ARBA00022806"/>
    </source>
</evidence>
<keyword evidence="4 10" id="KW-0378">Hydrolase</keyword>
<accession>A0A0F7SWE2</accession>
<feature type="domain" description="Helicase C-terminal" evidence="13">
    <location>
        <begin position="265"/>
        <end position="414"/>
    </location>
</feature>
<dbReference type="GO" id="GO:0005634">
    <property type="term" value="C:nucleus"/>
    <property type="evidence" value="ECO:0007669"/>
    <property type="project" value="UniProtKB-SubCell"/>
</dbReference>
<dbReference type="InterPro" id="IPR050079">
    <property type="entry name" value="DEAD_box_RNA_helicase"/>
</dbReference>
<evidence type="ECO:0000256" key="3">
    <source>
        <dbReference type="ARBA" id="ARBA00022741"/>
    </source>
</evidence>
<feature type="short sequence motif" description="Q motif" evidence="9">
    <location>
        <begin position="32"/>
        <end position="60"/>
    </location>
</feature>
<dbReference type="InterPro" id="IPR014001">
    <property type="entry name" value="Helicase_ATP-bd"/>
</dbReference>
<dbReference type="PANTHER" id="PTHR47959:SF24">
    <property type="entry name" value="ATP-DEPENDENT RNA HELICASE"/>
    <property type="match status" value="1"/>
</dbReference>
<comment type="subcellular location">
    <subcellularLocation>
        <location evidence="1">Nucleus</location>
    </subcellularLocation>
</comment>
<dbReference type="InterPro" id="IPR000629">
    <property type="entry name" value="RNA-helicase_DEAD-box_CS"/>
</dbReference>
<feature type="region of interest" description="Disordered" evidence="11">
    <location>
        <begin position="1"/>
        <end position="29"/>
    </location>
</feature>
<feature type="compositionally biased region" description="Basic and acidic residues" evidence="11">
    <location>
        <begin position="427"/>
        <end position="438"/>
    </location>
</feature>
<protein>
    <submittedName>
        <fullName evidence="15">Atp-dependent rrna helicase rrp3</fullName>
    </submittedName>
</protein>
<evidence type="ECO:0000259" key="13">
    <source>
        <dbReference type="PROSITE" id="PS51194"/>
    </source>
</evidence>
<dbReference type="InterPro" id="IPR027417">
    <property type="entry name" value="P-loop_NTPase"/>
</dbReference>
<comment type="similarity">
    <text evidence="10">Belongs to the DEAD box helicase family.</text>
</comment>
<keyword evidence="8" id="KW-0539">Nucleus</keyword>
<evidence type="ECO:0000256" key="6">
    <source>
        <dbReference type="ARBA" id="ARBA00022840"/>
    </source>
</evidence>
<dbReference type="GO" id="GO:0010467">
    <property type="term" value="P:gene expression"/>
    <property type="evidence" value="ECO:0007669"/>
    <property type="project" value="UniProtKB-ARBA"/>
</dbReference>
<evidence type="ECO:0000256" key="9">
    <source>
        <dbReference type="PROSITE-ProRule" id="PRU00552"/>
    </source>
</evidence>
<dbReference type="Gene3D" id="3.40.50.300">
    <property type="entry name" value="P-loop containing nucleotide triphosphate hydrolases"/>
    <property type="match status" value="2"/>
</dbReference>
<dbReference type="PROSITE" id="PS00039">
    <property type="entry name" value="DEAD_ATP_HELICASE"/>
    <property type="match status" value="1"/>
</dbReference>
<name>A0A0F7SWE2_PHARH</name>
<feature type="compositionally biased region" description="Basic and acidic residues" evidence="11">
    <location>
        <begin position="447"/>
        <end position="461"/>
    </location>
</feature>
<dbReference type="EMBL" id="LN483166">
    <property type="protein sequence ID" value="CED84413.1"/>
    <property type="molecule type" value="Genomic_DNA"/>
</dbReference>
<dbReference type="GO" id="GO:0005829">
    <property type="term" value="C:cytosol"/>
    <property type="evidence" value="ECO:0007669"/>
    <property type="project" value="TreeGrafter"/>
</dbReference>
<evidence type="ECO:0000259" key="14">
    <source>
        <dbReference type="PROSITE" id="PS51195"/>
    </source>
</evidence>
<feature type="domain" description="DEAD-box RNA helicase Q" evidence="14">
    <location>
        <begin position="32"/>
        <end position="60"/>
    </location>
</feature>
<evidence type="ECO:0000256" key="8">
    <source>
        <dbReference type="ARBA" id="ARBA00023242"/>
    </source>
</evidence>
<keyword evidence="6 10" id="KW-0067">ATP-binding</keyword>
<dbReference type="SMART" id="SM00487">
    <property type="entry name" value="DEXDc"/>
    <property type="match status" value="1"/>
</dbReference>
<dbReference type="Pfam" id="PF00271">
    <property type="entry name" value="Helicase_C"/>
    <property type="match status" value="1"/>
</dbReference>
<evidence type="ECO:0000256" key="10">
    <source>
        <dbReference type="RuleBase" id="RU000492"/>
    </source>
</evidence>
<dbReference type="AlphaFoldDB" id="A0A0F7SWE2"/>
<keyword evidence="7" id="KW-0694">RNA-binding</keyword>
<dbReference type="InterPro" id="IPR014014">
    <property type="entry name" value="RNA_helicase_DEAD_Q_motif"/>
</dbReference>
<evidence type="ECO:0000259" key="12">
    <source>
        <dbReference type="PROSITE" id="PS51192"/>
    </source>
</evidence>
<keyword evidence="5 10" id="KW-0347">Helicase</keyword>